<feature type="compositionally biased region" description="Acidic residues" evidence="5">
    <location>
        <begin position="1"/>
        <end position="10"/>
    </location>
</feature>
<dbReference type="InterPro" id="IPR052519">
    <property type="entry name" value="Euk-type_GlcNAc_Kinase"/>
</dbReference>
<evidence type="ECO:0000259" key="6">
    <source>
        <dbReference type="Pfam" id="PF01869"/>
    </source>
</evidence>
<evidence type="ECO:0000256" key="5">
    <source>
        <dbReference type="SAM" id="MobiDB-lite"/>
    </source>
</evidence>
<evidence type="ECO:0000256" key="4">
    <source>
        <dbReference type="ARBA" id="ARBA00031123"/>
    </source>
</evidence>
<accession>A0ABP0UEZ5</accession>
<dbReference type="Pfam" id="PF01869">
    <property type="entry name" value="BcrAD_BadFG"/>
    <property type="match status" value="1"/>
</dbReference>
<dbReference type="SUPFAM" id="SSF53067">
    <property type="entry name" value="Actin-like ATPase domain"/>
    <property type="match status" value="2"/>
</dbReference>
<feature type="region of interest" description="Disordered" evidence="5">
    <location>
        <begin position="1"/>
        <end position="24"/>
    </location>
</feature>
<reference evidence="7" key="1">
    <citation type="submission" date="2024-02" db="EMBL/GenBank/DDBJ databases">
        <authorList>
            <consortium name="ELIXIR-Norway"/>
            <consortium name="Elixir Norway"/>
        </authorList>
    </citation>
    <scope>NUCLEOTIDE SEQUENCE</scope>
</reference>
<sequence>MPSSADDEDAQQQQQQQSGCKRPHASSELWEFESLIAAEPPKSKVVLGVDGGGTCTVCVCVAAPVVARDGSLPLLSRCVTASSNHNSVGDAAARRAIEESMAGALMKACIPRSAVQAVCLALAGVDSPSDGEGYLSWMRKIFPSTVEIAVHNDGVAALASGTAGNLYGCVLIAGTGTIALGFGEDGKFARASGVGPGLGDQGSGFAIASQALAAIMRADDGRGPATSLTPAILKTLGLSLPQDLIGWVYADASWARVASLLPVVKACAREGDTVARKVLDDAVYELSCSVKAVVDRLKLNGNDGMKTFPLVLAGGVLENDDGWDLCKPLMKCVAEMFPRVQPIRPKVEPAIGAAMLAWTQCQTSVTEENF</sequence>
<evidence type="ECO:0000256" key="1">
    <source>
        <dbReference type="ARBA" id="ARBA00006198"/>
    </source>
</evidence>
<dbReference type="PANTHER" id="PTHR43190:SF3">
    <property type="entry name" value="N-ACETYL-D-GLUCOSAMINE KINASE"/>
    <property type="match status" value="1"/>
</dbReference>
<comment type="similarity">
    <text evidence="1">Belongs to the eukaryotic-type N-acetylglucosamine kinase family.</text>
</comment>
<dbReference type="EMBL" id="OZ019894">
    <property type="protein sequence ID" value="CAK9216831.1"/>
    <property type="molecule type" value="Genomic_DNA"/>
</dbReference>
<evidence type="ECO:0000256" key="2">
    <source>
        <dbReference type="ARBA" id="ARBA00012122"/>
    </source>
</evidence>
<dbReference type="InterPro" id="IPR043129">
    <property type="entry name" value="ATPase_NBD"/>
</dbReference>
<proteinExistence type="inferred from homology"/>
<dbReference type="EC" id="2.7.1.59" evidence="2"/>
<organism evidence="7 8">
    <name type="scientific">Sphagnum troendelagicum</name>
    <dbReference type="NCBI Taxonomy" id="128251"/>
    <lineage>
        <taxon>Eukaryota</taxon>
        <taxon>Viridiplantae</taxon>
        <taxon>Streptophyta</taxon>
        <taxon>Embryophyta</taxon>
        <taxon>Bryophyta</taxon>
        <taxon>Sphagnophytina</taxon>
        <taxon>Sphagnopsida</taxon>
        <taxon>Sphagnales</taxon>
        <taxon>Sphagnaceae</taxon>
        <taxon>Sphagnum</taxon>
    </lineage>
</organism>
<dbReference type="PANTHER" id="PTHR43190">
    <property type="entry name" value="N-ACETYL-D-GLUCOSAMINE KINASE"/>
    <property type="match status" value="1"/>
</dbReference>
<dbReference type="CDD" id="cd24081">
    <property type="entry name" value="ASKHA_NBD_DdNAGK-like"/>
    <property type="match status" value="1"/>
</dbReference>
<evidence type="ECO:0000313" key="8">
    <source>
        <dbReference type="Proteomes" id="UP001497512"/>
    </source>
</evidence>
<evidence type="ECO:0000313" key="7">
    <source>
        <dbReference type="EMBL" id="CAK9216831.1"/>
    </source>
</evidence>
<name>A0ABP0UEZ5_9BRYO</name>
<keyword evidence="8" id="KW-1185">Reference proteome</keyword>
<dbReference type="Gene3D" id="3.30.420.40">
    <property type="match status" value="2"/>
</dbReference>
<evidence type="ECO:0000256" key="3">
    <source>
        <dbReference type="ARBA" id="ARBA00014974"/>
    </source>
</evidence>
<dbReference type="Proteomes" id="UP001497512">
    <property type="component" value="Chromosome 2"/>
</dbReference>
<dbReference type="InterPro" id="IPR002731">
    <property type="entry name" value="ATPase_BadF"/>
</dbReference>
<protein>
    <recommendedName>
        <fullName evidence="3">N-acetyl-D-glucosamine kinase</fullName>
        <ecNumber evidence="2">2.7.1.59</ecNumber>
    </recommendedName>
    <alternativeName>
        <fullName evidence="4">GlcNAc kinase</fullName>
    </alternativeName>
</protein>
<gene>
    <name evidence="7" type="ORF">CSSPTR1EN2_LOCUS13667</name>
</gene>
<feature type="domain" description="ATPase BadF/BadG/BcrA/BcrD type" evidence="6">
    <location>
        <begin position="47"/>
        <end position="357"/>
    </location>
</feature>